<accession>A0A6C0ISZ3</accession>
<sequence>MTAKHHETTLDYKNTTKKVPKGSASYCCDNCQRIYKHHSSLWKHKKTCGQSTELTLASLDNLSDKDIIMKLINENQEFKSIIMDQSKTLHELASKVGTNGNNNNNNINSNNKTFNLNVFLNETCKDAMNISDFVSSIKMDLDDLETTARIGYAGGISGIFSHNLKDMDTRMRPIHCADLKREILYIKENGVWERDSTLLIKAIKAIALENIRQINEWKKLYPDCTDSDSRKNDLYLKIVSNSMCGIDKEETDKNLAKIVSNVAKQVVIEKN</sequence>
<organism evidence="1">
    <name type="scientific">viral metagenome</name>
    <dbReference type="NCBI Taxonomy" id="1070528"/>
    <lineage>
        <taxon>unclassified sequences</taxon>
        <taxon>metagenomes</taxon>
        <taxon>organismal metagenomes</taxon>
    </lineage>
</organism>
<dbReference type="EMBL" id="MN740247">
    <property type="protein sequence ID" value="QHT95859.1"/>
    <property type="molecule type" value="Genomic_DNA"/>
</dbReference>
<proteinExistence type="predicted"/>
<protein>
    <recommendedName>
        <fullName evidence="2">C2H2-type domain-containing protein</fullName>
    </recommendedName>
</protein>
<dbReference type="AlphaFoldDB" id="A0A6C0ISZ3"/>
<reference evidence="1" key="1">
    <citation type="journal article" date="2020" name="Nature">
        <title>Giant virus diversity and host interactions through global metagenomics.</title>
        <authorList>
            <person name="Schulz F."/>
            <person name="Roux S."/>
            <person name="Paez-Espino D."/>
            <person name="Jungbluth S."/>
            <person name="Walsh D.A."/>
            <person name="Denef V.J."/>
            <person name="McMahon K.D."/>
            <person name="Konstantinidis K.T."/>
            <person name="Eloe-Fadrosh E.A."/>
            <person name="Kyrpides N.C."/>
            <person name="Woyke T."/>
        </authorList>
    </citation>
    <scope>NUCLEOTIDE SEQUENCE</scope>
    <source>
        <strain evidence="1">GVMAG-M-3300024301-20</strain>
    </source>
</reference>
<name>A0A6C0ISZ3_9ZZZZ</name>
<evidence type="ECO:0008006" key="2">
    <source>
        <dbReference type="Google" id="ProtNLM"/>
    </source>
</evidence>
<evidence type="ECO:0000313" key="1">
    <source>
        <dbReference type="EMBL" id="QHT95859.1"/>
    </source>
</evidence>